<reference evidence="8" key="1">
    <citation type="submission" date="2017-01" db="EMBL/GenBank/DDBJ databases">
        <authorList>
            <person name="Varghese N."/>
            <person name="Submissions S."/>
        </authorList>
    </citation>
    <scope>NUCLEOTIDE SEQUENCE [LARGE SCALE GENOMIC DNA]</scope>
    <source>
        <strain evidence="8">ATCC 12950</strain>
    </source>
</reference>
<dbReference type="InterPro" id="IPR003593">
    <property type="entry name" value="AAA+_ATPase"/>
</dbReference>
<feature type="domain" description="ABC transporter" evidence="6">
    <location>
        <begin position="52"/>
        <end position="278"/>
    </location>
</feature>
<dbReference type="AlphaFoldDB" id="A0A1N6YSX8"/>
<name>A0A1N6YSX8_9ACTN</name>
<evidence type="ECO:0000256" key="5">
    <source>
        <dbReference type="SAM" id="MobiDB-lite"/>
    </source>
</evidence>
<protein>
    <submittedName>
        <fullName evidence="7">ABC-2 type transport system ATP-binding protein</fullName>
    </submittedName>
</protein>
<dbReference type="GO" id="GO:0016887">
    <property type="term" value="F:ATP hydrolysis activity"/>
    <property type="evidence" value="ECO:0007669"/>
    <property type="project" value="InterPro"/>
</dbReference>
<proteinExistence type="inferred from homology"/>
<sequence>MDRTGQVLATWVDLWTAAGIAETRKAAPRVETHRTPVRCGGARPRGALSGMIEFRHVSKIYGKVRALDDVTFAVGPGSVTGFLGPNGAGKSTALRVLVGLSRPSSGSATVLGLPYAEMACPGLRAGTLLDAGARHPGRTGREVLTLGAMTLGLPRTRVGEVLDLVGLTERESRRRIGGYSLGMRQRLGIAHALLGDPEVLILDEPANGLDPQGIHWMRLLLRHLADSGCAVLLSSHLLHEVEQVADRIVMIGRGRVLAQGTVEELSRGRGLEQTFLELTAHTDRSPGTGTFPGVDAGRGAA</sequence>
<evidence type="ECO:0000256" key="4">
    <source>
        <dbReference type="ARBA" id="ARBA00022840"/>
    </source>
</evidence>
<keyword evidence="2" id="KW-0813">Transport</keyword>
<keyword evidence="4 7" id="KW-0067">ATP-binding</keyword>
<dbReference type="PANTHER" id="PTHR43335">
    <property type="entry name" value="ABC TRANSPORTER, ATP-BINDING PROTEIN"/>
    <property type="match status" value="1"/>
</dbReference>
<dbReference type="InterPro" id="IPR003439">
    <property type="entry name" value="ABC_transporter-like_ATP-bd"/>
</dbReference>
<dbReference type="PROSITE" id="PS50893">
    <property type="entry name" value="ABC_TRANSPORTER_2"/>
    <property type="match status" value="1"/>
</dbReference>
<dbReference type="EMBL" id="FTNI01000006">
    <property type="protein sequence ID" value="SIR17642.1"/>
    <property type="molecule type" value="Genomic_DNA"/>
</dbReference>
<dbReference type="STRING" id="58117.SAMN05421833_106266"/>
<evidence type="ECO:0000256" key="3">
    <source>
        <dbReference type="ARBA" id="ARBA00022741"/>
    </source>
</evidence>
<evidence type="ECO:0000313" key="8">
    <source>
        <dbReference type="Proteomes" id="UP000186096"/>
    </source>
</evidence>
<dbReference type="SUPFAM" id="SSF52540">
    <property type="entry name" value="P-loop containing nucleoside triphosphate hydrolases"/>
    <property type="match status" value="1"/>
</dbReference>
<dbReference type="Gene3D" id="3.40.50.300">
    <property type="entry name" value="P-loop containing nucleotide triphosphate hydrolases"/>
    <property type="match status" value="1"/>
</dbReference>
<dbReference type="GO" id="GO:0005524">
    <property type="term" value="F:ATP binding"/>
    <property type="evidence" value="ECO:0007669"/>
    <property type="project" value="UniProtKB-KW"/>
</dbReference>
<organism evidence="7 8">
    <name type="scientific">Microbispora rosea</name>
    <dbReference type="NCBI Taxonomy" id="58117"/>
    <lineage>
        <taxon>Bacteria</taxon>
        <taxon>Bacillati</taxon>
        <taxon>Actinomycetota</taxon>
        <taxon>Actinomycetes</taxon>
        <taxon>Streptosporangiales</taxon>
        <taxon>Streptosporangiaceae</taxon>
        <taxon>Microbispora</taxon>
    </lineage>
</organism>
<accession>A0A1N6YSX8</accession>
<dbReference type="SMART" id="SM00382">
    <property type="entry name" value="AAA"/>
    <property type="match status" value="1"/>
</dbReference>
<keyword evidence="3" id="KW-0547">Nucleotide-binding</keyword>
<feature type="region of interest" description="Disordered" evidence="5">
    <location>
        <begin position="282"/>
        <end position="301"/>
    </location>
</feature>
<dbReference type="Proteomes" id="UP000186096">
    <property type="component" value="Unassembled WGS sequence"/>
</dbReference>
<evidence type="ECO:0000313" key="7">
    <source>
        <dbReference type="EMBL" id="SIR17642.1"/>
    </source>
</evidence>
<gene>
    <name evidence="7" type="ORF">SAMN05421833_106266</name>
</gene>
<dbReference type="Pfam" id="PF00005">
    <property type="entry name" value="ABC_tran"/>
    <property type="match status" value="1"/>
</dbReference>
<evidence type="ECO:0000256" key="1">
    <source>
        <dbReference type="ARBA" id="ARBA00005417"/>
    </source>
</evidence>
<comment type="similarity">
    <text evidence="1">Belongs to the ABC transporter superfamily.</text>
</comment>
<dbReference type="PANTHER" id="PTHR43335:SF4">
    <property type="entry name" value="ABC TRANSPORTER, ATP-BINDING PROTEIN"/>
    <property type="match status" value="1"/>
</dbReference>
<evidence type="ECO:0000259" key="6">
    <source>
        <dbReference type="PROSITE" id="PS50893"/>
    </source>
</evidence>
<evidence type="ECO:0000256" key="2">
    <source>
        <dbReference type="ARBA" id="ARBA00022448"/>
    </source>
</evidence>
<keyword evidence="8" id="KW-1185">Reference proteome</keyword>
<dbReference type="InterPro" id="IPR027417">
    <property type="entry name" value="P-loop_NTPase"/>
</dbReference>